<name>A0A812MZJ2_SYMPI</name>
<evidence type="ECO:0000313" key="1">
    <source>
        <dbReference type="EMBL" id="CAE7281184.1"/>
    </source>
</evidence>
<protein>
    <submittedName>
        <fullName evidence="1">Uncharacterized protein</fullName>
    </submittedName>
</protein>
<reference evidence="1" key="1">
    <citation type="submission" date="2021-02" db="EMBL/GenBank/DDBJ databases">
        <authorList>
            <person name="Dougan E. K."/>
            <person name="Rhodes N."/>
            <person name="Thang M."/>
            <person name="Chan C."/>
        </authorList>
    </citation>
    <scope>NUCLEOTIDE SEQUENCE</scope>
</reference>
<evidence type="ECO:0000313" key="2">
    <source>
        <dbReference type="Proteomes" id="UP000649617"/>
    </source>
</evidence>
<sequence length="79" mass="8360">AVQLLCVGRLLDDEVHLSSLGGDSVQVILNASCLQKGRSAQLAELGIWHGWKVRSRLLTAVAAESHGVLQKLCSIPGAD</sequence>
<organism evidence="1 2">
    <name type="scientific">Symbiodinium pilosum</name>
    <name type="common">Dinoflagellate</name>
    <dbReference type="NCBI Taxonomy" id="2952"/>
    <lineage>
        <taxon>Eukaryota</taxon>
        <taxon>Sar</taxon>
        <taxon>Alveolata</taxon>
        <taxon>Dinophyceae</taxon>
        <taxon>Suessiales</taxon>
        <taxon>Symbiodiniaceae</taxon>
        <taxon>Symbiodinium</taxon>
    </lineage>
</organism>
<gene>
    <name evidence="1" type="ORF">SPIL2461_LOCUS6302</name>
</gene>
<comment type="caution">
    <text evidence="1">The sequence shown here is derived from an EMBL/GenBank/DDBJ whole genome shotgun (WGS) entry which is preliminary data.</text>
</comment>
<dbReference type="AlphaFoldDB" id="A0A812MZJ2"/>
<feature type="non-terminal residue" evidence="1">
    <location>
        <position position="79"/>
    </location>
</feature>
<dbReference type="EMBL" id="CAJNIZ010009417">
    <property type="protein sequence ID" value="CAE7281184.1"/>
    <property type="molecule type" value="Genomic_DNA"/>
</dbReference>
<feature type="non-terminal residue" evidence="1">
    <location>
        <position position="1"/>
    </location>
</feature>
<keyword evidence="2" id="KW-1185">Reference proteome</keyword>
<proteinExistence type="predicted"/>
<dbReference type="OrthoDB" id="407037at2759"/>
<accession>A0A812MZJ2</accession>
<dbReference type="Proteomes" id="UP000649617">
    <property type="component" value="Unassembled WGS sequence"/>
</dbReference>